<accession>A0A370NIP0</accession>
<protein>
    <submittedName>
        <fullName evidence="2">Uncharacterized protein</fullName>
    </submittedName>
</protein>
<name>A0A370NIP0_9BURK</name>
<sequence>MHPALEVTRNIEEDLEDLDETDQAIERLGKRIDAQQQRIAHLKRDGIASETAEQIRANMCDSLKELIMHRALVMHAITYRH</sequence>
<dbReference type="EMBL" id="QKWJ01000096">
    <property type="protein sequence ID" value="RDK05460.1"/>
    <property type="molecule type" value="Genomic_DNA"/>
</dbReference>
<evidence type="ECO:0000256" key="1">
    <source>
        <dbReference type="SAM" id="Coils"/>
    </source>
</evidence>
<keyword evidence="1" id="KW-0175">Coiled coil</keyword>
<dbReference type="AlphaFoldDB" id="A0A370NIP0"/>
<keyword evidence="3" id="KW-1185">Reference proteome</keyword>
<gene>
    <name evidence="2" type="ORF">DN412_36860</name>
</gene>
<organism evidence="2 3">
    <name type="scientific">Cupriavidus lacunae</name>
    <dbReference type="NCBI Taxonomy" id="2666307"/>
    <lineage>
        <taxon>Bacteria</taxon>
        <taxon>Pseudomonadati</taxon>
        <taxon>Pseudomonadota</taxon>
        <taxon>Betaproteobacteria</taxon>
        <taxon>Burkholderiales</taxon>
        <taxon>Burkholderiaceae</taxon>
        <taxon>Cupriavidus</taxon>
    </lineage>
</organism>
<evidence type="ECO:0000313" key="2">
    <source>
        <dbReference type="EMBL" id="RDK05460.1"/>
    </source>
</evidence>
<proteinExistence type="predicted"/>
<evidence type="ECO:0000313" key="3">
    <source>
        <dbReference type="Proteomes" id="UP000255165"/>
    </source>
</evidence>
<comment type="caution">
    <text evidence="2">The sequence shown here is derived from an EMBL/GenBank/DDBJ whole genome shotgun (WGS) entry which is preliminary data.</text>
</comment>
<dbReference type="Proteomes" id="UP000255165">
    <property type="component" value="Unassembled WGS sequence"/>
</dbReference>
<feature type="coiled-coil region" evidence="1">
    <location>
        <begin position="11"/>
        <end position="45"/>
    </location>
</feature>
<reference evidence="3" key="1">
    <citation type="submission" date="2018-06" db="EMBL/GenBank/DDBJ databases">
        <authorList>
            <person name="Feng T."/>
            <person name="Jeon C.O."/>
        </authorList>
    </citation>
    <scope>NUCLEOTIDE SEQUENCE [LARGE SCALE GENOMIC DNA]</scope>
    <source>
        <strain evidence="3">S23</strain>
    </source>
</reference>